<protein>
    <submittedName>
        <fullName evidence="1">Uncharacterized protein</fullName>
    </submittedName>
</protein>
<dbReference type="Proteomes" id="UP001259832">
    <property type="component" value="Unassembled WGS sequence"/>
</dbReference>
<proteinExistence type="predicted"/>
<name>A0AAD9H0L0_9STRA</name>
<comment type="caution">
    <text evidence="1">The sequence shown here is derived from an EMBL/GenBank/DDBJ whole genome shotgun (WGS) entry which is preliminary data.</text>
</comment>
<evidence type="ECO:0000313" key="1">
    <source>
        <dbReference type="EMBL" id="KAK1948107.1"/>
    </source>
</evidence>
<dbReference type="AlphaFoldDB" id="A0AAD9H0L0"/>
<accession>A0AAD9H0L0</accession>
<reference evidence="1" key="1">
    <citation type="submission" date="2023-08" db="EMBL/GenBank/DDBJ databases">
        <title>Reference Genome Resource for the Citrus Pathogen Phytophthora citrophthora.</title>
        <authorList>
            <person name="Moller H."/>
            <person name="Coetzee B."/>
            <person name="Rose L.J."/>
            <person name="Van Niekerk J.M."/>
        </authorList>
    </citation>
    <scope>NUCLEOTIDE SEQUENCE</scope>
    <source>
        <strain evidence="1">STE-U-9442</strain>
    </source>
</reference>
<sequence>MANDPAAVPTLYVWMLFLRRAPAGNYHEELLPHVNRFRCEAIPAGKDMASEFLNGMWFKNSLNHSTAC</sequence>
<dbReference type="EMBL" id="JASMQC010000001">
    <property type="protein sequence ID" value="KAK1948107.1"/>
    <property type="molecule type" value="Genomic_DNA"/>
</dbReference>
<gene>
    <name evidence="1" type="ORF">P3T76_000397</name>
</gene>
<organism evidence="1 2">
    <name type="scientific">Phytophthora citrophthora</name>
    <dbReference type="NCBI Taxonomy" id="4793"/>
    <lineage>
        <taxon>Eukaryota</taxon>
        <taxon>Sar</taxon>
        <taxon>Stramenopiles</taxon>
        <taxon>Oomycota</taxon>
        <taxon>Peronosporomycetes</taxon>
        <taxon>Peronosporales</taxon>
        <taxon>Peronosporaceae</taxon>
        <taxon>Phytophthora</taxon>
    </lineage>
</organism>
<keyword evidence="2" id="KW-1185">Reference proteome</keyword>
<evidence type="ECO:0000313" key="2">
    <source>
        <dbReference type="Proteomes" id="UP001259832"/>
    </source>
</evidence>